<gene>
    <name evidence="1" type="ORF">SAMN05192568_1009167</name>
</gene>
<keyword evidence="2" id="KW-1185">Reference proteome</keyword>
<accession>A0A1I4K6A1</accession>
<evidence type="ECO:0000313" key="1">
    <source>
        <dbReference type="EMBL" id="SFL74091.1"/>
    </source>
</evidence>
<evidence type="ECO:0000313" key="2">
    <source>
        <dbReference type="Proteomes" id="UP000199048"/>
    </source>
</evidence>
<dbReference type="AlphaFoldDB" id="A0A1I4K6A1"/>
<reference evidence="2" key="1">
    <citation type="submission" date="2016-10" db="EMBL/GenBank/DDBJ databases">
        <authorList>
            <person name="Varghese N."/>
            <person name="Submissions S."/>
        </authorList>
    </citation>
    <scope>NUCLEOTIDE SEQUENCE [LARGE SCALE GENOMIC DNA]</scope>
    <source>
        <strain evidence="2">BL36</strain>
    </source>
</reference>
<dbReference type="Proteomes" id="UP000199048">
    <property type="component" value="Unassembled WGS sequence"/>
</dbReference>
<dbReference type="Gene3D" id="3.30.2020.40">
    <property type="entry name" value="Uncharacterised protein PF10387, DUF2442"/>
    <property type="match status" value="1"/>
</dbReference>
<dbReference type="STRING" id="582667.SAMN05192568_1009167"/>
<sequence length="115" mass="12780">MQELRNDGHVVSEAEFARAVQQGRQNAKRGFRVRFVRYWPDYDAVAIMTEHQGGFLVPRASIEPLRDLDVNALSRLELCPGGAAFEIADLDIHVSIHGLLTDALPAVSPTKILSR</sequence>
<proteinExistence type="predicted"/>
<protein>
    <submittedName>
        <fullName evidence="1">Uncharacterized protein</fullName>
    </submittedName>
</protein>
<name>A0A1I4K6A1_9HYPH</name>
<dbReference type="EMBL" id="FOTK01000009">
    <property type="protein sequence ID" value="SFL74091.1"/>
    <property type="molecule type" value="Genomic_DNA"/>
</dbReference>
<organism evidence="1 2">
    <name type="scientific">Methylobacterium pseudosasicola</name>
    <dbReference type="NCBI Taxonomy" id="582667"/>
    <lineage>
        <taxon>Bacteria</taxon>
        <taxon>Pseudomonadati</taxon>
        <taxon>Pseudomonadota</taxon>
        <taxon>Alphaproteobacteria</taxon>
        <taxon>Hyphomicrobiales</taxon>
        <taxon>Methylobacteriaceae</taxon>
        <taxon>Methylobacterium</taxon>
    </lineage>
</organism>